<dbReference type="NCBIfam" id="NF006110">
    <property type="entry name" value="PRK08261.1"/>
    <property type="match status" value="1"/>
</dbReference>
<feature type="domain" description="Ketoreductase" evidence="2">
    <location>
        <begin position="218"/>
        <end position="391"/>
    </location>
</feature>
<dbReference type="EMBL" id="BAAAPZ010000002">
    <property type="protein sequence ID" value="GAA2091646.1"/>
    <property type="molecule type" value="Genomic_DNA"/>
</dbReference>
<reference evidence="3 4" key="1">
    <citation type="journal article" date="2019" name="Int. J. Syst. Evol. Microbiol.">
        <title>The Global Catalogue of Microorganisms (GCM) 10K type strain sequencing project: providing services to taxonomists for standard genome sequencing and annotation.</title>
        <authorList>
            <consortium name="The Broad Institute Genomics Platform"/>
            <consortium name="The Broad Institute Genome Sequencing Center for Infectious Disease"/>
            <person name="Wu L."/>
            <person name="Ma J."/>
        </authorList>
    </citation>
    <scope>NUCLEOTIDE SEQUENCE [LARGE SCALE GENOMIC DNA]</scope>
    <source>
        <strain evidence="3 4">JCM 15900</strain>
    </source>
</reference>
<dbReference type="Gene3D" id="3.40.50.720">
    <property type="entry name" value="NAD(P)-binding Rossmann-like Domain"/>
    <property type="match status" value="2"/>
</dbReference>
<gene>
    <name evidence="3" type="ORF">GCM10009823_08940</name>
</gene>
<dbReference type="PRINTS" id="PR00080">
    <property type="entry name" value="SDRFAMILY"/>
</dbReference>
<evidence type="ECO:0000313" key="3">
    <source>
        <dbReference type="EMBL" id="GAA2091646.1"/>
    </source>
</evidence>
<evidence type="ECO:0000259" key="2">
    <source>
        <dbReference type="SMART" id="SM00822"/>
    </source>
</evidence>
<dbReference type="PANTHER" id="PTHR42760">
    <property type="entry name" value="SHORT-CHAIN DEHYDROGENASES/REDUCTASES FAMILY MEMBER"/>
    <property type="match status" value="1"/>
</dbReference>
<dbReference type="InterPro" id="IPR057326">
    <property type="entry name" value="KR_dom"/>
</dbReference>
<dbReference type="InterPro" id="IPR002347">
    <property type="entry name" value="SDR_fam"/>
</dbReference>
<dbReference type="Pfam" id="PF13561">
    <property type="entry name" value="adh_short_C2"/>
    <property type="match status" value="1"/>
</dbReference>
<dbReference type="PRINTS" id="PR00081">
    <property type="entry name" value="GDHRDH"/>
</dbReference>
<accession>A0ABN2WH01</accession>
<evidence type="ECO:0000256" key="1">
    <source>
        <dbReference type="ARBA" id="ARBA00006484"/>
    </source>
</evidence>
<comment type="similarity">
    <text evidence="1">Belongs to the short-chain dehydrogenases/reductases (SDR) family.</text>
</comment>
<dbReference type="InterPro" id="IPR036291">
    <property type="entry name" value="NAD(P)-bd_dom_sf"/>
</dbReference>
<evidence type="ECO:0000313" key="4">
    <source>
        <dbReference type="Proteomes" id="UP001500984"/>
    </source>
</evidence>
<dbReference type="PANTHER" id="PTHR42760:SF78">
    <property type="entry name" value="3-OXOACYL-[ACYL-CARRIER-PROTEIN] REDUCTASE [NADH]"/>
    <property type="match status" value="1"/>
</dbReference>
<dbReference type="SMART" id="SM00822">
    <property type="entry name" value="PKS_KR"/>
    <property type="match status" value="1"/>
</dbReference>
<name>A0ABN2WH01_9MICO</name>
<dbReference type="RefSeq" id="WP_344335511.1">
    <property type="nucleotide sequence ID" value="NZ_BAAAPZ010000002.1"/>
</dbReference>
<organism evidence="3 4">
    <name type="scientific">Brevibacterium salitolerans</name>
    <dbReference type="NCBI Taxonomy" id="1403566"/>
    <lineage>
        <taxon>Bacteria</taxon>
        <taxon>Bacillati</taxon>
        <taxon>Actinomycetota</taxon>
        <taxon>Actinomycetes</taxon>
        <taxon>Micrococcales</taxon>
        <taxon>Brevibacteriaceae</taxon>
        <taxon>Brevibacterium</taxon>
    </lineage>
</organism>
<comment type="caution">
    <text evidence="3">The sequence shown here is derived from an EMBL/GenBank/DDBJ whole genome shotgun (WGS) entry which is preliminary data.</text>
</comment>
<proteinExistence type="inferred from homology"/>
<sequence length="454" mass="46192">MADSHPHDRYTELANGPLKLLVKKLGLPAPVPLRRMADGAYLSEPVLVLGPSAAADAYAQLLLDNGFDVRRTPTSEKLQAVLAFLDEAAVPGDLSGTALEVGGALRSLTRCSRVITFSRMPGTTAHPSTEIDPALAAARNGVTGLTRSLAHEMRAGGTANGIVVADGVPMDAPSARAALWFLLSSKSAYVSGQFLEVGTEAGADVTAQEFAGRTLAGRTAVVTGAARGIGAAIAATLAREGAHVHGVDVPQAGDALAKTMNAVGGRALQLDITDPEAGSAIAAHVGGPVDLLVNNAGITRDRMLANMDAGRWDSVLGVNIEAQLRLGAGLTEAGAWGMTPHVVSLASISGIAGNRGQTNYSASKAGVIGMTAASAAQFARLGGSVNAVAPGFIETEMTKKVPVLTRELGRRISSLQQGGLPQDVAEAIAFLGSDAATGINGSTLRVCGQNMMGA</sequence>
<keyword evidence="4" id="KW-1185">Reference proteome</keyword>
<dbReference type="SUPFAM" id="SSF51735">
    <property type="entry name" value="NAD(P)-binding Rossmann-fold domains"/>
    <property type="match status" value="2"/>
</dbReference>
<dbReference type="Proteomes" id="UP001500984">
    <property type="component" value="Unassembled WGS sequence"/>
</dbReference>
<protein>
    <submittedName>
        <fullName evidence="3">3-oxoacyl-ACP reductase</fullName>
    </submittedName>
</protein>